<dbReference type="InterPro" id="IPR036259">
    <property type="entry name" value="MFS_trans_sf"/>
</dbReference>
<evidence type="ECO:0000259" key="5">
    <source>
        <dbReference type="PROSITE" id="PS50850"/>
    </source>
</evidence>
<evidence type="ECO:0000256" key="3">
    <source>
        <dbReference type="ARBA" id="ARBA00023136"/>
    </source>
</evidence>
<feature type="domain" description="Major facilitator superfamily (MFS) profile" evidence="5">
    <location>
        <begin position="214"/>
        <end position="404"/>
    </location>
</feature>
<dbReference type="HOGENOM" id="CLU_001265_10_13_7"/>
<dbReference type="InterPro" id="IPR052714">
    <property type="entry name" value="MFS_Exporter"/>
</dbReference>
<feature type="transmembrane region" description="Helical" evidence="4">
    <location>
        <begin position="221"/>
        <end position="242"/>
    </location>
</feature>
<dbReference type="eggNOG" id="COG2814">
    <property type="taxonomic scope" value="Bacteria"/>
</dbReference>
<feature type="transmembrane region" description="Helical" evidence="4">
    <location>
        <begin position="374"/>
        <end position="400"/>
    </location>
</feature>
<evidence type="ECO:0000313" key="6">
    <source>
        <dbReference type="EMBL" id="BAH75426.1"/>
    </source>
</evidence>
<dbReference type="PANTHER" id="PTHR23531">
    <property type="entry name" value="QUINOLENE RESISTANCE PROTEIN NORA"/>
    <property type="match status" value="1"/>
</dbReference>
<keyword evidence="2 4" id="KW-1133">Transmembrane helix</keyword>
<keyword evidence="7" id="KW-1185">Reference proteome</keyword>
<dbReference type="OrthoDB" id="5421104at2"/>
<feature type="transmembrane region" description="Helical" evidence="4">
    <location>
        <begin position="345"/>
        <end position="368"/>
    </location>
</feature>
<evidence type="ECO:0000256" key="1">
    <source>
        <dbReference type="ARBA" id="ARBA00022692"/>
    </source>
</evidence>
<dbReference type="Proteomes" id="UP000009071">
    <property type="component" value="Chromosome"/>
</dbReference>
<organism evidence="6 7">
    <name type="scientific">Solidesulfovibrio magneticus (strain ATCC 700980 / DSM 13731 / RS-1)</name>
    <name type="common">Desulfovibrio magneticus</name>
    <dbReference type="NCBI Taxonomy" id="573370"/>
    <lineage>
        <taxon>Bacteria</taxon>
        <taxon>Pseudomonadati</taxon>
        <taxon>Thermodesulfobacteriota</taxon>
        <taxon>Desulfovibrionia</taxon>
        <taxon>Desulfovibrionales</taxon>
        <taxon>Desulfovibrionaceae</taxon>
        <taxon>Solidesulfovibrio</taxon>
    </lineage>
</organism>
<dbReference type="Gene3D" id="1.20.1250.20">
    <property type="entry name" value="MFS general substrate transporter like domains"/>
    <property type="match status" value="2"/>
</dbReference>
<accession>C4XR81</accession>
<dbReference type="InterPro" id="IPR020846">
    <property type="entry name" value="MFS_dom"/>
</dbReference>
<gene>
    <name evidence="6" type="ordered locus">DMR_19350</name>
</gene>
<feature type="transmembrane region" description="Helical" evidence="4">
    <location>
        <begin position="254"/>
        <end position="272"/>
    </location>
</feature>
<name>C4XR81_SOLM1</name>
<dbReference type="AlphaFoldDB" id="C4XR81"/>
<dbReference type="SUPFAM" id="SSF103473">
    <property type="entry name" value="MFS general substrate transporter"/>
    <property type="match status" value="1"/>
</dbReference>
<feature type="transmembrane region" description="Helical" evidence="4">
    <location>
        <begin position="139"/>
        <end position="158"/>
    </location>
</feature>
<dbReference type="GO" id="GO:0022857">
    <property type="term" value="F:transmembrane transporter activity"/>
    <property type="evidence" value="ECO:0007669"/>
    <property type="project" value="InterPro"/>
</dbReference>
<sequence length="404" mass="42085">MNDRAVSRPERLFSYDFIVLTLAAAFGFCNIAVFYGFSAYLGRLGVDPAWWGPLLAAEPLAAFCLRPFLSLLVTPQNALSIARWSLVGLGAALGGYPLVHGVALLAVVRLCHGVAFVCLVSAVTALLAQAIPKSLAGRAFGYFSLSALVPYAVMPPLAEGLLPLLGREDRVYACCAVFVLPALALLAPLERRLGRRAMAEVAGTSRPTLGQMRQTLAQPSVRLVLAANLCLFLSTTLIFFFIKPFASGLGLADPGLFFTVSTAASIAVRVLAGAAYDKLPRETLLVAALLALAGCIAGFADTSGQGRLLALAAGYGLCLGVAMPLANAIMFGLSKPAMRATNLNLMLFMMDTAYVFGPLAGGALLATGAGYPTLFLIAAGCALAAGLLMAPLAVVGWRALGKVR</sequence>
<feature type="transmembrane region" description="Helical" evidence="4">
    <location>
        <begin position="49"/>
        <end position="69"/>
    </location>
</feature>
<dbReference type="KEGG" id="dma:DMR_19350"/>
<dbReference type="STRING" id="573370.DMR_19350"/>
<feature type="transmembrane region" description="Helical" evidence="4">
    <location>
        <begin position="105"/>
        <end position="127"/>
    </location>
</feature>
<evidence type="ECO:0000256" key="2">
    <source>
        <dbReference type="ARBA" id="ARBA00022989"/>
    </source>
</evidence>
<reference evidence="6 7" key="1">
    <citation type="journal article" date="2009" name="Genome Res.">
        <title>Whole genome sequence of Desulfovibrio magneticus strain RS-1 revealed common gene clusters in magnetotactic bacteria.</title>
        <authorList>
            <person name="Nakazawa H."/>
            <person name="Arakaki A."/>
            <person name="Narita-Yamada S."/>
            <person name="Yashiro I."/>
            <person name="Jinno K."/>
            <person name="Aoki N."/>
            <person name="Tsuruyama A."/>
            <person name="Okamura Y."/>
            <person name="Tanikawa S."/>
            <person name="Fujita N."/>
            <person name="Takeyama H."/>
            <person name="Matsunaga T."/>
        </authorList>
    </citation>
    <scope>NUCLEOTIDE SEQUENCE [LARGE SCALE GENOMIC DNA]</scope>
    <source>
        <strain evidence="7">ATCC 700980 / DSM 13731 / RS-1</strain>
    </source>
</reference>
<protein>
    <submittedName>
        <fullName evidence="6">Major facilitator superfamily protein</fullName>
    </submittedName>
</protein>
<dbReference type="RefSeq" id="WP_015860621.1">
    <property type="nucleotide sequence ID" value="NC_012796.1"/>
</dbReference>
<proteinExistence type="predicted"/>
<dbReference type="PROSITE" id="PS50850">
    <property type="entry name" value="MFS"/>
    <property type="match status" value="1"/>
</dbReference>
<feature type="transmembrane region" description="Helical" evidence="4">
    <location>
        <begin position="284"/>
        <end position="300"/>
    </location>
</feature>
<keyword evidence="3 4" id="KW-0472">Membrane</keyword>
<dbReference type="EMBL" id="AP010904">
    <property type="protein sequence ID" value="BAH75426.1"/>
    <property type="molecule type" value="Genomic_DNA"/>
</dbReference>
<dbReference type="PANTHER" id="PTHR23531:SF1">
    <property type="entry name" value="QUINOLENE RESISTANCE PROTEIN NORA"/>
    <property type="match status" value="1"/>
</dbReference>
<feature type="transmembrane region" description="Helical" evidence="4">
    <location>
        <begin position="312"/>
        <end position="333"/>
    </location>
</feature>
<keyword evidence="1 4" id="KW-0812">Transmembrane</keyword>
<feature type="transmembrane region" description="Helical" evidence="4">
    <location>
        <begin position="81"/>
        <end position="99"/>
    </location>
</feature>
<dbReference type="InterPro" id="IPR011701">
    <property type="entry name" value="MFS"/>
</dbReference>
<dbReference type="Pfam" id="PF07690">
    <property type="entry name" value="MFS_1"/>
    <property type="match status" value="1"/>
</dbReference>
<evidence type="ECO:0000256" key="4">
    <source>
        <dbReference type="SAM" id="Phobius"/>
    </source>
</evidence>
<feature type="transmembrane region" description="Helical" evidence="4">
    <location>
        <begin position="12"/>
        <end position="37"/>
    </location>
</feature>
<feature type="transmembrane region" description="Helical" evidence="4">
    <location>
        <begin position="170"/>
        <end position="189"/>
    </location>
</feature>
<evidence type="ECO:0000313" key="7">
    <source>
        <dbReference type="Proteomes" id="UP000009071"/>
    </source>
</evidence>